<comment type="caution">
    <text evidence="1">The sequence shown here is derived from an EMBL/GenBank/DDBJ whole genome shotgun (WGS) entry which is preliminary data.</text>
</comment>
<reference evidence="1 2" key="1">
    <citation type="submission" date="2016-05" db="EMBL/GenBank/DDBJ databases">
        <authorList>
            <person name="Lavstsen T."/>
            <person name="Jespersen J.S."/>
        </authorList>
    </citation>
    <scope>NUCLEOTIDE SEQUENCE [LARGE SCALE GENOMIC DNA]</scope>
    <source>
        <strain evidence="1 2">YLB-01</strain>
    </source>
</reference>
<dbReference type="Proteomes" id="UP000093355">
    <property type="component" value="Unassembled WGS sequence"/>
</dbReference>
<dbReference type="OrthoDB" id="3827359at2"/>
<dbReference type="STRING" id="904291.A7J15_05885"/>
<dbReference type="EMBL" id="LXMD01000022">
    <property type="protein sequence ID" value="OCG74440.1"/>
    <property type="molecule type" value="Genomic_DNA"/>
</dbReference>
<dbReference type="AlphaFoldDB" id="A0A1B9NCW9"/>
<organism evidence="1 2">
    <name type="scientific">Microbacterium sediminis</name>
    <dbReference type="NCBI Taxonomy" id="904291"/>
    <lineage>
        <taxon>Bacteria</taxon>
        <taxon>Bacillati</taxon>
        <taxon>Actinomycetota</taxon>
        <taxon>Actinomycetes</taxon>
        <taxon>Micrococcales</taxon>
        <taxon>Microbacteriaceae</taxon>
        <taxon>Microbacterium</taxon>
    </lineage>
</organism>
<evidence type="ECO:0000313" key="2">
    <source>
        <dbReference type="Proteomes" id="UP000093355"/>
    </source>
</evidence>
<proteinExistence type="predicted"/>
<accession>A0A1B9NCW9</accession>
<gene>
    <name evidence="1" type="ORF">A7J15_05885</name>
</gene>
<keyword evidence="2" id="KW-1185">Reference proteome</keyword>
<protein>
    <submittedName>
        <fullName evidence="1">Uncharacterized protein</fullName>
    </submittedName>
</protein>
<sequence length="200" mass="21269">MRWDSFFQDLEDQLSAEWDAERAALDSEAERLRIARLGLRDRLRALAGGDDPLAVEVADGTRHELSVAAVGADWIAARSRTAPGGVLLVPLAALTAVGAAEPVLLRSARAVAAPDRMADRITFGFALRDLARRRVPVTLGVIGGRAITGTLDRVGADHLDLALHALDEPRRPADVAGFRIVPTTAIAWVRADADTGSVLG</sequence>
<evidence type="ECO:0000313" key="1">
    <source>
        <dbReference type="EMBL" id="OCG74440.1"/>
    </source>
</evidence>
<name>A0A1B9NCW9_9MICO</name>